<sequence length="98" mass="10236">MQVGIGHGESGSAGKPAKGRWRAAGIGASLAAGGPGWHANAQFYLLGGRAARNTGHRADAATVDRRPPGVEPAQISNQYYVFGSQFVHRPISRAGRRS</sequence>
<evidence type="ECO:0000313" key="1">
    <source>
        <dbReference type="EMBL" id="AZQ55884.1"/>
    </source>
</evidence>
<dbReference type="Proteomes" id="UP000277191">
    <property type="component" value="Chromosome 3"/>
</dbReference>
<protein>
    <submittedName>
        <fullName evidence="1">Uncharacterized protein</fullName>
    </submittedName>
</protein>
<organism evidence="1 2">
    <name type="scientific">Burkholderia cenocepacia</name>
    <dbReference type="NCBI Taxonomy" id="95486"/>
    <lineage>
        <taxon>Bacteria</taxon>
        <taxon>Pseudomonadati</taxon>
        <taxon>Pseudomonadota</taxon>
        <taxon>Betaproteobacteria</taxon>
        <taxon>Burkholderiales</taxon>
        <taxon>Burkholderiaceae</taxon>
        <taxon>Burkholderia</taxon>
        <taxon>Burkholderia cepacia complex</taxon>
    </lineage>
</organism>
<dbReference type="AlphaFoldDB" id="A0A3Q9F9M8"/>
<accession>A0A3Q9F9M8</accession>
<dbReference type="EMBL" id="CP034547">
    <property type="protein sequence ID" value="AZQ55884.1"/>
    <property type="molecule type" value="Genomic_DNA"/>
</dbReference>
<name>A0A3Q9F9M8_9BURK</name>
<proteinExistence type="predicted"/>
<gene>
    <name evidence="1" type="ORF">D5R55_34320</name>
</gene>
<reference evidence="1 2" key="1">
    <citation type="submission" date="2018-12" db="EMBL/GenBank/DDBJ databases">
        <title>Cadmium resistance mechanism in endophytic bacteria Burkholderia cenocepacia YG-3.</title>
        <authorList>
            <person name="Zhang X."/>
            <person name="Wang X."/>
            <person name="Zhu Y."/>
        </authorList>
    </citation>
    <scope>NUCLEOTIDE SEQUENCE [LARGE SCALE GENOMIC DNA]</scope>
    <source>
        <strain evidence="1 2">YG-3</strain>
    </source>
</reference>
<evidence type="ECO:0000313" key="2">
    <source>
        <dbReference type="Proteomes" id="UP000277191"/>
    </source>
</evidence>